<evidence type="ECO:0000256" key="5">
    <source>
        <dbReference type="ARBA" id="ARBA00005884"/>
    </source>
</evidence>
<comment type="similarity">
    <text evidence="5">Belongs to the RBR family. Ariadne subfamily.</text>
</comment>
<dbReference type="SUPFAM" id="SSF57850">
    <property type="entry name" value="RING/U-box"/>
    <property type="match status" value="3"/>
</dbReference>
<dbReference type="Gene3D" id="3.30.40.10">
    <property type="entry name" value="Zinc/RING finger domain, C3HC4 (zinc finger)"/>
    <property type="match status" value="1"/>
</dbReference>
<reference evidence="16 17" key="1">
    <citation type="submission" date="2023-01" db="EMBL/GenBank/DDBJ databases">
        <authorList>
            <person name="Kreplak J."/>
        </authorList>
    </citation>
    <scope>NUCLEOTIDE SEQUENCE [LARGE SCALE GENOMIC DNA]</scope>
</reference>
<dbReference type="InterPro" id="IPR017907">
    <property type="entry name" value="Znf_RING_CS"/>
</dbReference>
<dbReference type="InterPro" id="IPR002867">
    <property type="entry name" value="IBR_dom"/>
</dbReference>
<dbReference type="Pfam" id="PF00097">
    <property type="entry name" value="zf-C3HC4"/>
    <property type="match status" value="1"/>
</dbReference>
<evidence type="ECO:0000313" key="16">
    <source>
        <dbReference type="EMBL" id="CAI8583309.1"/>
    </source>
</evidence>
<comment type="pathway">
    <text evidence="4">Protein modification; protein ubiquitination.</text>
</comment>
<dbReference type="AlphaFoldDB" id="A0AAV0YCU2"/>
<comment type="catalytic activity">
    <reaction evidence="1">
        <text>[E2 ubiquitin-conjugating enzyme]-S-ubiquitinyl-L-cysteine + [acceptor protein]-L-lysine = [E2 ubiquitin-conjugating enzyme]-L-cysteine + [acceptor protein]-N(6)-ubiquitinyl-L-lysine.</text>
        <dbReference type="EC" id="2.3.2.31"/>
    </reaction>
</comment>
<dbReference type="PANTHER" id="PTHR11685">
    <property type="entry name" value="RBR FAMILY RING FINGER AND IBR DOMAIN-CONTAINING"/>
    <property type="match status" value="1"/>
</dbReference>
<dbReference type="PROSITE" id="PS00518">
    <property type="entry name" value="ZF_RING_1"/>
    <property type="match status" value="1"/>
</dbReference>
<comment type="cofactor">
    <cofactor evidence="2">
        <name>Zn(2+)</name>
        <dbReference type="ChEBI" id="CHEBI:29105"/>
    </cofactor>
</comment>
<dbReference type="InterPro" id="IPR018957">
    <property type="entry name" value="Znf_C3HC4_RING-type"/>
</dbReference>
<dbReference type="GO" id="GO:0016567">
    <property type="term" value="P:protein ubiquitination"/>
    <property type="evidence" value="ECO:0007669"/>
    <property type="project" value="InterPro"/>
</dbReference>
<keyword evidence="12" id="KW-0862">Zinc</keyword>
<comment type="caution">
    <text evidence="16">The sequence shown here is derived from an EMBL/GenBank/DDBJ whole genome shotgun (WGS) entry which is preliminary data.</text>
</comment>
<dbReference type="Proteomes" id="UP001157006">
    <property type="component" value="Unassembled WGS sequence"/>
</dbReference>
<comment type="function">
    <text evidence="3">Might act as an E3 ubiquitin-protein ligase, or as part of E3 complex, which accepts ubiquitin from specific E2 ubiquitin-conjugating enzymes and then transfers it to substrates.</text>
</comment>
<evidence type="ECO:0000313" key="17">
    <source>
        <dbReference type="Proteomes" id="UP001157006"/>
    </source>
</evidence>
<keyword evidence="10 13" id="KW-0863">Zinc-finger</keyword>
<keyword evidence="17" id="KW-1185">Reference proteome</keyword>
<evidence type="ECO:0000256" key="4">
    <source>
        <dbReference type="ARBA" id="ARBA00004906"/>
    </source>
</evidence>
<dbReference type="Gene3D" id="1.20.120.1750">
    <property type="match status" value="1"/>
</dbReference>
<evidence type="ECO:0000256" key="1">
    <source>
        <dbReference type="ARBA" id="ARBA00001798"/>
    </source>
</evidence>
<evidence type="ECO:0000256" key="10">
    <source>
        <dbReference type="ARBA" id="ARBA00022771"/>
    </source>
</evidence>
<evidence type="ECO:0000256" key="8">
    <source>
        <dbReference type="ARBA" id="ARBA00022723"/>
    </source>
</evidence>
<sequence length="246" mass="27888">MSQNQRLSMTRSRTSLSTNIHANGIQNTMKRKLLAADSANEKKKTKKATTSYHHKSSKRFNCGICFESVAFSKISTNTSCNHPFCTNCISKYVNVQINKNATKVSCPNPECSVELKPQHLQSILPTKLIVEWESAICESSISLKQKIYCPYKNCSLLLVNDGVEAVTSCECPSCHRLFCAQCKVPWHGDMNCQEFQQSKTGRHNEKQLDEKFYELARTQNWQRCPGCSMYVQKNGGCNNMSCRLYV</sequence>
<dbReference type="SMART" id="SM00647">
    <property type="entry name" value="IBR"/>
    <property type="match status" value="1"/>
</dbReference>
<name>A0AAV0YCU2_VICFA</name>
<dbReference type="PROSITE" id="PS51873">
    <property type="entry name" value="TRIAD"/>
    <property type="match status" value="1"/>
</dbReference>
<evidence type="ECO:0000256" key="7">
    <source>
        <dbReference type="ARBA" id="ARBA00022679"/>
    </source>
</evidence>
<dbReference type="EC" id="2.3.2.31" evidence="6"/>
<dbReference type="InterPro" id="IPR044066">
    <property type="entry name" value="TRIAD_supradom"/>
</dbReference>
<dbReference type="GO" id="GO:0061630">
    <property type="term" value="F:ubiquitin protein ligase activity"/>
    <property type="evidence" value="ECO:0007669"/>
    <property type="project" value="UniProtKB-EC"/>
</dbReference>
<evidence type="ECO:0000256" key="9">
    <source>
        <dbReference type="ARBA" id="ARBA00022737"/>
    </source>
</evidence>
<dbReference type="FunFam" id="3.30.40.10:FF:000230">
    <property type="entry name" value="RBR-type E3 ubiquitin transferase"/>
    <property type="match status" value="1"/>
</dbReference>
<dbReference type="Pfam" id="PF01485">
    <property type="entry name" value="IBR"/>
    <property type="match status" value="1"/>
</dbReference>
<evidence type="ECO:0000256" key="12">
    <source>
        <dbReference type="ARBA" id="ARBA00022833"/>
    </source>
</evidence>
<evidence type="ECO:0000259" key="15">
    <source>
        <dbReference type="PROSITE" id="PS51873"/>
    </source>
</evidence>
<evidence type="ECO:0000256" key="3">
    <source>
        <dbReference type="ARBA" id="ARBA00003976"/>
    </source>
</evidence>
<dbReference type="GO" id="GO:0008270">
    <property type="term" value="F:zinc ion binding"/>
    <property type="evidence" value="ECO:0007669"/>
    <property type="project" value="UniProtKB-KW"/>
</dbReference>
<organism evidence="16 17">
    <name type="scientific">Vicia faba</name>
    <name type="common">Broad bean</name>
    <name type="synonym">Faba vulgaris</name>
    <dbReference type="NCBI Taxonomy" id="3906"/>
    <lineage>
        <taxon>Eukaryota</taxon>
        <taxon>Viridiplantae</taxon>
        <taxon>Streptophyta</taxon>
        <taxon>Embryophyta</taxon>
        <taxon>Tracheophyta</taxon>
        <taxon>Spermatophyta</taxon>
        <taxon>Magnoliopsida</taxon>
        <taxon>eudicotyledons</taxon>
        <taxon>Gunneridae</taxon>
        <taxon>Pentapetalae</taxon>
        <taxon>rosids</taxon>
        <taxon>fabids</taxon>
        <taxon>Fabales</taxon>
        <taxon>Fabaceae</taxon>
        <taxon>Papilionoideae</taxon>
        <taxon>50 kb inversion clade</taxon>
        <taxon>NPAAA clade</taxon>
        <taxon>Hologalegina</taxon>
        <taxon>IRL clade</taxon>
        <taxon>Fabeae</taxon>
        <taxon>Vicia</taxon>
    </lineage>
</organism>
<evidence type="ECO:0000256" key="11">
    <source>
        <dbReference type="ARBA" id="ARBA00022786"/>
    </source>
</evidence>
<accession>A0AAV0YCU2</accession>
<dbReference type="InterPro" id="IPR031127">
    <property type="entry name" value="E3_UB_ligase_RBR"/>
</dbReference>
<evidence type="ECO:0000256" key="2">
    <source>
        <dbReference type="ARBA" id="ARBA00001947"/>
    </source>
</evidence>
<gene>
    <name evidence="16" type="ORF">VFH_U021680</name>
</gene>
<keyword evidence="9" id="KW-0677">Repeat</keyword>
<feature type="domain" description="RING-type" evidence="14">
    <location>
        <begin position="62"/>
        <end position="107"/>
    </location>
</feature>
<keyword evidence="8" id="KW-0479">Metal-binding</keyword>
<dbReference type="PROSITE" id="PS50089">
    <property type="entry name" value="ZF_RING_2"/>
    <property type="match status" value="1"/>
</dbReference>
<evidence type="ECO:0000256" key="6">
    <source>
        <dbReference type="ARBA" id="ARBA00012251"/>
    </source>
</evidence>
<keyword evidence="7" id="KW-0808">Transferase</keyword>
<proteinExistence type="inferred from homology"/>
<keyword evidence="11" id="KW-0833">Ubl conjugation pathway</keyword>
<evidence type="ECO:0000256" key="13">
    <source>
        <dbReference type="PROSITE-ProRule" id="PRU00175"/>
    </source>
</evidence>
<feature type="domain" description="RING-type" evidence="15">
    <location>
        <begin position="58"/>
        <end position="246"/>
    </location>
</feature>
<protein>
    <recommendedName>
        <fullName evidence="6">RBR-type E3 ubiquitin transferase</fullName>
        <ecNumber evidence="6">2.3.2.31</ecNumber>
    </recommendedName>
</protein>
<dbReference type="EMBL" id="CATIWC010000594">
    <property type="protein sequence ID" value="CAI8583309.1"/>
    <property type="molecule type" value="Genomic_DNA"/>
</dbReference>
<dbReference type="InterPro" id="IPR013083">
    <property type="entry name" value="Znf_RING/FYVE/PHD"/>
</dbReference>
<dbReference type="InterPro" id="IPR001841">
    <property type="entry name" value="Znf_RING"/>
</dbReference>
<dbReference type="CDD" id="cd22582">
    <property type="entry name" value="BRcat_RBR_unk"/>
    <property type="match status" value="1"/>
</dbReference>
<evidence type="ECO:0000259" key="14">
    <source>
        <dbReference type="PROSITE" id="PS50089"/>
    </source>
</evidence>